<reference evidence="1 2" key="1">
    <citation type="submission" date="2020-01" db="EMBL/GenBank/DDBJ databases">
        <authorList>
            <person name="Liu G."/>
            <person name="Liu B."/>
        </authorList>
    </citation>
    <scope>NUCLEOTIDE SEQUENCE [LARGE SCALE GENOMIC DNA]</scope>
    <source>
        <strain evidence="1 2">FJAT-51161</strain>
    </source>
</reference>
<protein>
    <submittedName>
        <fullName evidence="1">Uncharacterized protein</fullName>
    </submittedName>
</protein>
<name>A0ABX7ANT0_9BACI</name>
<dbReference type="RefSeq" id="WP_053593505.1">
    <property type="nucleotide sequence ID" value="NZ_CP067341.1"/>
</dbReference>
<accession>A0ABX7ANT0</accession>
<dbReference type="Proteomes" id="UP000596049">
    <property type="component" value="Chromosome"/>
</dbReference>
<proteinExistence type="predicted"/>
<keyword evidence="2" id="KW-1185">Reference proteome</keyword>
<organism evidence="1 2">
    <name type="scientific">Lysinibacillus agricola</name>
    <dbReference type="NCBI Taxonomy" id="2590012"/>
    <lineage>
        <taxon>Bacteria</taxon>
        <taxon>Bacillati</taxon>
        <taxon>Bacillota</taxon>
        <taxon>Bacilli</taxon>
        <taxon>Bacillales</taxon>
        <taxon>Bacillaceae</taxon>
        <taxon>Lysinibacillus</taxon>
    </lineage>
</organism>
<gene>
    <name evidence="1" type="ORF">FJQ98_14905</name>
</gene>
<evidence type="ECO:0000313" key="1">
    <source>
        <dbReference type="EMBL" id="QQP10563.1"/>
    </source>
</evidence>
<sequence>MKVGKIANMVFMLGDTINHFDLRGAVLRQLNKWFSSSTARDNALVNNAMMGAILVPNAKGYGFEVDGEMFEISRDILIAEMESILPTLPQGNDLLDEEKVKVFLANTSTICR</sequence>
<evidence type="ECO:0000313" key="2">
    <source>
        <dbReference type="Proteomes" id="UP000596049"/>
    </source>
</evidence>
<dbReference type="EMBL" id="CP067341">
    <property type="protein sequence ID" value="QQP10563.1"/>
    <property type="molecule type" value="Genomic_DNA"/>
</dbReference>